<dbReference type="PROSITE" id="PS51198">
    <property type="entry name" value="UVRD_HELICASE_ATP_BIND"/>
    <property type="match status" value="1"/>
</dbReference>
<dbReference type="GO" id="GO:0005524">
    <property type="term" value="F:ATP binding"/>
    <property type="evidence" value="ECO:0007669"/>
    <property type="project" value="UniProtKB-UniRule"/>
</dbReference>
<dbReference type="PANTHER" id="PTHR11070">
    <property type="entry name" value="UVRD / RECB / PCRA DNA HELICASE FAMILY MEMBER"/>
    <property type="match status" value="1"/>
</dbReference>
<dbReference type="EC" id="5.6.2.4" evidence="12"/>
<dbReference type="InterPro" id="IPR014016">
    <property type="entry name" value="UvrD-like_ATP-bd"/>
</dbReference>
<dbReference type="InterPro" id="IPR014017">
    <property type="entry name" value="DNA_helicase_UvrD-like_C"/>
</dbReference>
<dbReference type="GO" id="GO:0005829">
    <property type="term" value="C:cytosol"/>
    <property type="evidence" value="ECO:0007669"/>
    <property type="project" value="TreeGrafter"/>
</dbReference>
<evidence type="ECO:0000256" key="6">
    <source>
        <dbReference type="ARBA" id="ARBA00022839"/>
    </source>
</evidence>
<dbReference type="GO" id="GO:0043138">
    <property type="term" value="F:3'-5' DNA helicase activity"/>
    <property type="evidence" value="ECO:0007669"/>
    <property type="project" value="UniProtKB-EC"/>
</dbReference>
<organism evidence="17 18">
    <name type="scientific">Hoylesella buccalis DNF00853</name>
    <dbReference type="NCBI Taxonomy" id="1401074"/>
    <lineage>
        <taxon>Bacteria</taxon>
        <taxon>Pseudomonadati</taxon>
        <taxon>Bacteroidota</taxon>
        <taxon>Bacteroidia</taxon>
        <taxon>Bacteroidales</taxon>
        <taxon>Prevotellaceae</taxon>
        <taxon>Hoylesella</taxon>
    </lineage>
</organism>
<dbReference type="PROSITE" id="PS51217">
    <property type="entry name" value="UVRD_HELICASE_CTER"/>
    <property type="match status" value="1"/>
</dbReference>
<dbReference type="SUPFAM" id="SSF52540">
    <property type="entry name" value="P-loop containing nucleoside triphosphate hydrolases"/>
    <property type="match status" value="1"/>
</dbReference>
<dbReference type="GO" id="GO:0004527">
    <property type="term" value="F:exonuclease activity"/>
    <property type="evidence" value="ECO:0007669"/>
    <property type="project" value="UniProtKB-KW"/>
</dbReference>
<dbReference type="Pfam" id="PF12705">
    <property type="entry name" value="PDDEXK_1"/>
    <property type="match status" value="1"/>
</dbReference>
<evidence type="ECO:0000256" key="14">
    <source>
        <dbReference type="PROSITE-ProRule" id="PRU00560"/>
    </source>
</evidence>
<keyword evidence="7 14" id="KW-0067">ATP-binding</keyword>
<dbReference type="InterPro" id="IPR000212">
    <property type="entry name" value="DNA_helicase_UvrD/REP"/>
</dbReference>
<evidence type="ECO:0000256" key="8">
    <source>
        <dbReference type="ARBA" id="ARBA00023125"/>
    </source>
</evidence>
<keyword evidence="9" id="KW-0234">DNA repair</keyword>
<dbReference type="AlphaFoldDB" id="A0A095ZKK6"/>
<name>A0A095ZKK6_9BACT</name>
<keyword evidence="3" id="KW-0227">DNA damage</keyword>
<dbReference type="GO" id="GO:0003677">
    <property type="term" value="F:DNA binding"/>
    <property type="evidence" value="ECO:0007669"/>
    <property type="project" value="UniProtKB-KW"/>
</dbReference>
<keyword evidence="6" id="KW-0269">Exonuclease</keyword>
<sequence>MTATNNSSKQQPSLTVYKASAGSGKTFTLATEYMKRVIENPDAYRSILAVTFTNKATEEMKMRILSQLYGIAHGLPDSDSYLHKIQESIPFLCAKIRERAQKALGQLLHNYNYFRVETIDAFFQSVLRNLARELDLTANLRIELRDKQVKEKAVDELIEELQPNDKLLRWIYEYIRQNISDDKSWNVIGEIKDFGSNIFKDVYKAHRDEQENVLSQDNFFVQYTKQLRNIRDRALAEFSKMGEAFNETLNRHQASIDDLKSGKKGPAGYFIKLSSGKYDDDKLFNATAQKAADAPEEWLRKGDQKDKGLMTLATELTNLLNTTEQRRRQLLVPFRTATLILRHLNQLRLLGSIEKKVRELNAESNSFLLSDTQLLLNKLIEDSDSPFIFEKIGTQLKHIMIDEFQDTSTIQWQNFKILLKEVISHADGTGLIVGDVKQSIYRFRSGDWRLLNNIEQEFSSQGHLLKTQKLDMNRRSETNIIHFNNTFFTIVARKEYEALATDNPEEAEQVKKAYEDVCQKAPDEKVQTGFANIKLFPKEDYDNLMVTEIAQIITTLTGQGVRQKDIAILVRNNKEIPTIADALMETMPEIRLVSDEAFRLDSSIAVNLLIDALHCLMHPEDKIALANLSKVYQKRILNNKLDDNDLFIQGKDVTDWLPKEFTQQSDSLLTLPPIDLVERLFAIFQLDTLKDQSAYICEFYDLLNQYLTDNITGLDNFLEQWNETLHDKTIQSDGFDGIRILTIHKSKGLEFDHVIIPFCDWQLEKRYTLWCRTDAEPFSQLPLIPIDFSEKSMTNTFFEPDYQHEHLQNMVDNLNLLYVALTRAGKSLFILGQRKSAGRRSKVIEESVEEMQQVLSGSILTGDMDNKNDTISLEFGTLSTPKDETKRASENIFQLPVKTLKTDIESFDNMVEFRQSNQSKEFVNQDEEPDDRQSSYIQLGNILHQLFSQIKTADDVEAVLRKLEFDGVLYDDVVTREKLQEMLSKRFNHPKVASWFSGKWKLFNECSILHVNPTTGEVMTHRPDRVMTDGQQMIVVDFKFGQPKPQHIDQVKQYMQLLTQMGHAHVTGYLWYVYSNKIEEVI</sequence>
<dbReference type="InterPro" id="IPR027417">
    <property type="entry name" value="P-loop_NTPase"/>
</dbReference>
<dbReference type="EMBL" id="JRNN01000054">
    <property type="protein sequence ID" value="KGF35223.1"/>
    <property type="molecule type" value="Genomic_DNA"/>
</dbReference>
<dbReference type="Proteomes" id="UP000029556">
    <property type="component" value="Unassembled WGS sequence"/>
</dbReference>
<gene>
    <name evidence="17" type="ORF">HMPREF2137_05075</name>
</gene>
<keyword evidence="8" id="KW-0238">DNA-binding</keyword>
<feature type="binding site" evidence="14">
    <location>
        <begin position="19"/>
        <end position="26"/>
    </location>
    <ligand>
        <name>ATP</name>
        <dbReference type="ChEBI" id="CHEBI:30616"/>
    </ligand>
</feature>
<dbReference type="GO" id="GO:0016887">
    <property type="term" value="F:ATP hydrolysis activity"/>
    <property type="evidence" value="ECO:0007669"/>
    <property type="project" value="RHEA"/>
</dbReference>
<evidence type="ECO:0000256" key="1">
    <source>
        <dbReference type="ARBA" id="ARBA00022722"/>
    </source>
</evidence>
<evidence type="ECO:0000256" key="5">
    <source>
        <dbReference type="ARBA" id="ARBA00022806"/>
    </source>
</evidence>
<dbReference type="PANTHER" id="PTHR11070:SF67">
    <property type="entry name" value="DNA 3'-5' HELICASE"/>
    <property type="match status" value="1"/>
</dbReference>
<dbReference type="GO" id="GO:0000725">
    <property type="term" value="P:recombinational repair"/>
    <property type="evidence" value="ECO:0007669"/>
    <property type="project" value="TreeGrafter"/>
</dbReference>
<feature type="domain" description="UvrD-like helicase ATP-binding" evidence="15">
    <location>
        <begin position="1"/>
        <end position="477"/>
    </location>
</feature>
<keyword evidence="5 14" id="KW-0347">Helicase</keyword>
<dbReference type="Pfam" id="PF00580">
    <property type="entry name" value="UvrD-helicase"/>
    <property type="match status" value="1"/>
</dbReference>
<accession>A0A095ZKK6</accession>
<evidence type="ECO:0000256" key="3">
    <source>
        <dbReference type="ARBA" id="ARBA00022763"/>
    </source>
</evidence>
<evidence type="ECO:0000259" key="15">
    <source>
        <dbReference type="PROSITE" id="PS51198"/>
    </source>
</evidence>
<evidence type="ECO:0000256" key="11">
    <source>
        <dbReference type="ARBA" id="ARBA00034617"/>
    </source>
</evidence>
<evidence type="ECO:0000256" key="9">
    <source>
        <dbReference type="ARBA" id="ARBA00023204"/>
    </source>
</evidence>
<reference evidence="17 18" key="1">
    <citation type="submission" date="2014-07" db="EMBL/GenBank/DDBJ databases">
        <authorList>
            <person name="McCorrison J."/>
            <person name="Sanka R."/>
            <person name="Torralba M."/>
            <person name="Gillis M."/>
            <person name="Haft D.H."/>
            <person name="Methe B."/>
            <person name="Sutton G."/>
            <person name="Nelson K.E."/>
        </authorList>
    </citation>
    <scope>NUCLEOTIDE SEQUENCE [LARGE SCALE GENOMIC DNA]</scope>
    <source>
        <strain evidence="17 18">DNF00853</strain>
    </source>
</reference>
<evidence type="ECO:0000313" key="17">
    <source>
        <dbReference type="EMBL" id="KGF35223.1"/>
    </source>
</evidence>
<evidence type="ECO:0000256" key="2">
    <source>
        <dbReference type="ARBA" id="ARBA00022741"/>
    </source>
</evidence>
<dbReference type="InterPro" id="IPR011604">
    <property type="entry name" value="PDDEXK-like_dom_sf"/>
</dbReference>
<dbReference type="InterPro" id="IPR038726">
    <property type="entry name" value="PDDEXK_AddAB-type"/>
</dbReference>
<evidence type="ECO:0000256" key="4">
    <source>
        <dbReference type="ARBA" id="ARBA00022801"/>
    </source>
</evidence>
<dbReference type="Gene3D" id="3.90.320.10">
    <property type="match status" value="1"/>
</dbReference>
<dbReference type="OrthoDB" id="9810135at2"/>
<keyword evidence="1" id="KW-0540">Nuclease</keyword>
<evidence type="ECO:0000313" key="18">
    <source>
        <dbReference type="Proteomes" id="UP000029556"/>
    </source>
</evidence>
<evidence type="ECO:0000256" key="10">
    <source>
        <dbReference type="ARBA" id="ARBA00023235"/>
    </source>
</evidence>
<dbReference type="RefSeq" id="WP_052042694.1">
    <property type="nucleotide sequence ID" value="NZ_JRNN01000054.1"/>
</dbReference>
<keyword evidence="4 14" id="KW-0378">Hydrolase</keyword>
<evidence type="ECO:0000256" key="7">
    <source>
        <dbReference type="ARBA" id="ARBA00022840"/>
    </source>
</evidence>
<comment type="catalytic activity">
    <reaction evidence="13">
        <text>ATP + H2O = ADP + phosphate + H(+)</text>
        <dbReference type="Rhea" id="RHEA:13065"/>
        <dbReference type="ChEBI" id="CHEBI:15377"/>
        <dbReference type="ChEBI" id="CHEBI:15378"/>
        <dbReference type="ChEBI" id="CHEBI:30616"/>
        <dbReference type="ChEBI" id="CHEBI:43474"/>
        <dbReference type="ChEBI" id="CHEBI:456216"/>
        <dbReference type="EC" id="5.6.2.4"/>
    </reaction>
</comment>
<dbReference type="Gene3D" id="3.40.50.300">
    <property type="entry name" value="P-loop containing nucleotide triphosphate hydrolases"/>
    <property type="match status" value="4"/>
</dbReference>
<comment type="caution">
    <text evidence="17">The sequence shown here is derived from an EMBL/GenBank/DDBJ whole genome shotgun (WGS) entry which is preliminary data.</text>
</comment>
<evidence type="ECO:0000259" key="16">
    <source>
        <dbReference type="PROSITE" id="PS51217"/>
    </source>
</evidence>
<proteinExistence type="predicted"/>
<keyword evidence="10" id="KW-0413">Isomerase</keyword>
<dbReference type="Pfam" id="PF13361">
    <property type="entry name" value="UvrD_C"/>
    <property type="match status" value="2"/>
</dbReference>
<comment type="catalytic activity">
    <reaction evidence="11">
        <text>Couples ATP hydrolysis with the unwinding of duplex DNA by translocating in the 3'-5' direction.</text>
        <dbReference type="EC" id="5.6.2.4"/>
    </reaction>
</comment>
<protein>
    <recommendedName>
        <fullName evidence="12">DNA 3'-5' helicase</fullName>
        <ecNumber evidence="12">5.6.2.4</ecNumber>
    </recommendedName>
</protein>
<feature type="domain" description="UvrD-like helicase C-terminal" evidence="16">
    <location>
        <begin position="478"/>
        <end position="748"/>
    </location>
</feature>
<keyword evidence="2 14" id="KW-0547">Nucleotide-binding</keyword>
<evidence type="ECO:0000256" key="12">
    <source>
        <dbReference type="ARBA" id="ARBA00034808"/>
    </source>
</evidence>
<evidence type="ECO:0000256" key="13">
    <source>
        <dbReference type="ARBA" id="ARBA00048988"/>
    </source>
</evidence>